<dbReference type="PROSITE" id="PS50005">
    <property type="entry name" value="TPR"/>
    <property type="match status" value="3"/>
</dbReference>
<keyword evidence="5" id="KW-1185">Reference proteome</keyword>
<dbReference type="Pfam" id="PF13432">
    <property type="entry name" value="TPR_16"/>
    <property type="match status" value="3"/>
</dbReference>
<feature type="repeat" description="TPR" evidence="3">
    <location>
        <begin position="235"/>
        <end position="268"/>
    </location>
</feature>
<proteinExistence type="predicted"/>
<organism evidence="4 5">
    <name type="scientific">Amphibalanus amphitrite</name>
    <name type="common">Striped barnacle</name>
    <name type="synonym">Balanus amphitrite</name>
    <dbReference type="NCBI Taxonomy" id="1232801"/>
    <lineage>
        <taxon>Eukaryota</taxon>
        <taxon>Metazoa</taxon>
        <taxon>Ecdysozoa</taxon>
        <taxon>Arthropoda</taxon>
        <taxon>Crustacea</taxon>
        <taxon>Multicrustacea</taxon>
        <taxon>Cirripedia</taxon>
        <taxon>Thoracica</taxon>
        <taxon>Thoracicalcarea</taxon>
        <taxon>Balanomorpha</taxon>
        <taxon>Balanoidea</taxon>
        <taxon>Balanidae</taxon>
        <taxon>Amphibalaninae</taxon>
        <taxon>Amphibalanus</taxon>
    </lineage>
</organism>
<dbReference type="SMART" id="SM00028">
    <property type="entry name" value="TPR"/>
    <property type="match status" value="8"/>
</dbReference>
<protein>
    <submittedName>
        <fullName evidence="4">Tetratricopeptide repeat protein 37</fullName>
    </submittedName>
</protein>
<dbReference type="GO" id="GO:0006401">
    <property type="term" value="P:RNA catabolic process"/>
    <property type="evidence" value="ECO:0007669"/>
    <property type="project" value="InterPro"/>
</dbReference>
<dbReference type="OrthoDB" id="421075at2759"/>
<accession>A0A6A4VMN8</accession>
<dbReference type="InterPro" id="IPR019734">
    <property type="entry name" value="TPR_rpt"/>
</dbReference>
<dbReference type="PANTHER" id="PTHR15704">
    <property type="entry name" value="SUPERKILLER 3 PROTEIN-RELATED"/>
    <property type="match status" value="1"/>
</dbReference>
<dbReference type="PANTHER" id="PTHR15704:SF7">
    <property type="entry name" value="SUPERKILLER COMPLEX PROTEIN 3"/>
    <property type="match status" value="1"/>
</dbReference>
<dbReference type="AlphaFoldDB" id="A0A6A4VMN8"/>
<dbReference type="SUPFAM" id="SSF48452">
    <property type="entry name" value="TPR-like"/>
    <property type="match status" value="4"/>
</dbReference>
<reference evidence="4 5" key="1">
    <citation type="submission" date="2019-07" db="EMBL/GenBank/DDBJ databases">
        <title>Draft genome assembly of a fouling barnacle, Amphibalanus amphitrite (Darwin, 1854): The first reference genome for Thecostraca.</title>
        <authorList>
            <person name="Kim W."/>
        </authorList>
    </citation>
    <scope>NUCLEOTIDE SEQUENCE [LARGE SCALE GENOMIC DNA]</scope>
    <source>
        <strain evidence="4">SNU_AA5</strain>
        <tissue evidence="4">Soma without cirri and trophi</tissue>
    </source>
</reference>
<feature type="repeat" description="TPR" evidence="3">
    <location>
        <begin position="604"/>
        <end position="637"/>
    </location>
</feature>
<sequence length="1076" mass="116377">MCTLFPDSVVAIEWLLRVFVLSDENVSDLEDRLAFMNAQEPDNVWARACRGKLLAQSGDWLAALGQLGPAALGAAGETAAVLALRGGIELRVHGYPAAERTLREALRRSSAAASGRLRLQLAEALVRQGADRAAEAEALLAEAAGSPERDALLAEARLRRGALTEVEAVTAPLEVRAAWLVAERRADEAVALLDGTGEHSPRRLRQLAAALWAAGRREESAARFLEAAKLDPNHPEPFYYLGQYYQERSDQTRALRCYQKACRLNPGEPRCSAALSDLYRARGEHEQNVRLLTAVTESRPDASVSRWAWFRLGLHHLQAGEPQRAVVCLQTAVKAAPDDAVALECLGDAYRLRGAYTSAVQAYSRSAALSEQPVYAQLQMADIRQLLGQLDEAEAGYQQTLAARPGFVPALKGLGETHLRRAQQLVSRQLHGLARDSCQLAADSLTAAVLDQSRLSCLWKQLGDVLCMTAGLPPRYRRLQVAAQLLPCPPADGGVCGPLAGPLLVDVAIRCYSQAVAIENLGGLWHDLALSYRLRAGLYAAGESEQAAVALRRALQCAHKATGLLPGDAAIWNTLGVIACERPVEDRRLAQHAFIKSLRLRETAMAWTNLACLYMVNGQLKLANEALTKAQSVEPAYGAAWTGQALIAEQLSPEQATDLFRHAVHLQPLAPAALGYGRWVCRALRDPSVWHTAQYRFNIERMQAVTVAGEALELYTTGAPDDAAGWNMLGLLAERQSRHGAALHAYQRAAALLAGADEPDWAAVDAARTNSARLLTAAGRYDEAVAEYRRLHEASFHSQCGLALALQRAGHDEEAYSAYEAALHWLSPDDANKSHTLVAVAQLLYRFDRVSEARTELLKSFQLEPASEQGLLALTALALRQGDSALALACESELAQRRTQPELAAERALLEACLRLARDDSTGAVRAVQAAVHRHPQQGGLWRLLAAALLQLRPAAGAAVTAATAARRVAAAGAERDQAVSDLVCQAQLQAGDVSGALRSAQRAVLWRPDSPSAWCDLVAARLAGLQWAPADGRGAALCWLRAAVSRLRRGHRLARPLHGWLSTVDRRVEMLLAQG</sequence>
<name>A0A6A4VMN8_AMPAM</name>
<evidence type="ECO:0000313" key="5">
    <source>
        <dbReference type="Proteomes" id="UP000440578"/>
    </source>
</evidence>
<evidence type="ECO:0000313" key="4">
    <source>
        <dbReference type="EMBL" id="KAF0290541.1"/>
    </source>
</evidence>
<dbReference type="EMBL" id="VIIS01001946">
    <property type="protein sequence ID" value="KAF0290541.1"/>
    <property type="molecule type" value="Genomic_DNA"/>
</dbReference>
<comment type="caution">
    <text evidence="4">The sequence shown here is derived from an EMBL/GenBank/DDBJ whole genome shotgun (WGS) entry which is preliminary data.</text>
</comment>
<dbReference type="GO" id="GO:0055087">
    <property type="term" value="C:Ski complex"/>
    <property type="evidence" value="ECO:0007669"/>
    <property type="project" value="InterPro"/>
</dbReference>
<keyword evidence="1" id="KW-0677">Repeat</keyword>
<dbReference type="InterPro" id="IPR011990">
    <property type="entry name" value="TPR-like_helical_dom_sf"/>
</dbReference>
<feature type="repeat" description="TPR" evidence="3">
    <location>
        <begin position="306"/>
        <end position="339"/>
    </location>
</feature>
<evidence type="ECO:0000256" key="2">
    <source>
        <dbReference type="ARBA" id="ARBA00022803"/>
    </source>
</evidence>
<evidence type="ECO:0000256" key="1">
    <source>
        <dbReference type="ARBA" id="ARBA00022737"/>
    </source>
</evidence>
<dbReference type="Gene3D" id="1.25.40.10">
    <property type="entry name" value="Tetratricopeptide repeat domain"/>
    <property type="match status" value="5"/>
</dbReference>
<keyword evidence="2 3" id="KW-0802">TPR repeat</keyword>
<evidence type="ECO:0000256" key="3">
    <source>
        <dbReference type="PROSITE-ProRule" id="PRU00339"/>
    </source>
</evidence>
<gene>
    <name evidence="4" type="primary">ttc37</name>
    <name evidence="4" type="ORF">FJT64_011253</name>
</gene>
<dbReference type="InterPro" id="IPR039226">
    <property type="entry name" value="Ski3/TTC37"/>
</dbReference>
<dbReference type="Proteomes" id="UP000440578">
    <property type="component" value="Unassembled WGS sequence"/>
</dbReference>